<reference evidence="1 2" key="1">
    <citation type="journal article" date="2015" name="Nature">
        <title>rRNA introns, odd ribosomes, and small enigmatic genomes across a large radiation of phyla.</title>
        <authorList>
            <person name="Brown C.T."/>
            <person name="Hug L.A."/>
            <person name="Thomas B.C."/>
            <person name="Sharon I."/>
            <person name="Castelle C.J."/>
            <person name="Singh A."/>
            <person name="Wilkins M.J."/>
            <person name="Williams K.H."/>
            <person name="Banfield J.F."/>
        </authorList>
    </citation>
    <scope>NUCLEOTIDE SEQUENCE [LARGE SCALE GENOMIC DNA]</scope>
</reference>
<proteinExistence type="predicted"/>
<dbReference type="STRING" id="1618477.UR54_C0020G0012"/>
<gene>
    <name evidence="1" type="ORF">UR54_C0020G0012</name>
</gene>
<dbReference type="AlphaFoldDB" id="A0A0G0AT14"/>
<sequence>MPRWKKFWPEMPMMAIPAATIKDAHSKTESMVISSITPAYRFLVGLVEGIAR</sequence>
<name>A0A0G0AT14_9BACT</name>
<comment type="caution">
    <text evidence="1">The sequence shown here is derived from an EMBL/GenBank/DDBJ whole genome shotgun (WGS) entry which is preliminary data.</text>
</comment>
<evidence type="ECO:0000313" key="1">
    <source>
        <dbReference type="EMBL" id="KKP60069.1"/>
    </source>
</evidence>
<protein>
    <submittedName>
        <fullName evidence="1">Uncharacterized protein</fullName>
    </submittedName>
</protein>
<dbReference type="EMBL" id="LBPP01000020">
    <property type="protein sequence ID" value="KKP60069.1"/>
    <property type="molecule type" value="Genomic_DNA"/>
</dbReference>
<organism evidence="1 2">
    <name type="scientific">Candidatus Roizmanbacteria bacterium GW2011_GWA2_34_18</name>
    <dbReference type="NCBI Taxonomy" id="1618477"/>
    <lineage>
        <taxon>Bacteria</taxon>
        <taxon>Candidatus Roizmaniibacteriota</taxon>
    </lineage>
</organism>
<dbReference type="Proteomes" id="UP000034688">
    <property type="component" value="Unassembled WGS sequence"/>
</dbReference>
<accession>A0A0G0AT14</accession>
<evidence type="ECO:0000313" key="2">
    <source>
        <dbReference type="Proteomes" id="UP000034688"/>
    </source>
</evidence>